<dbReference type="STRING" id="91360.SAMN05660330_00644"/>
<dbReference type="SUPFAM" id="SSF101874">
    <property type="entry name" value="YceI-like"/>
    <property type="match status" value="1"/>
</dbReference>
<evidence type="ECO:0000259" key="1">
    <source>
        <dbReference type="SMART" id="SM00867"/>
    </source>
</evidence>
<dbReference type="InterPro" id="IPR036761">
    <property type="entry name" value="TTHA0802/YceI-like_sf"/>
</dbReference>
<dbReference type="OrthoDB" id="9811006at2"/>
<accession>A0A1H0L318</accession>
<feature type="domain" description="Lipid/polyisoprenoid-binding YceI-like" evidence="1">
    <location>
        <begin position="29"/>
        <end position="197"/>
    </location>
</feature>
<keyword evidence="3" id="KW-1185">Reference proteome</keyword>
<dbReference type="Pfam" id="PF04264">
    <property type="entry name" value="YceI"/>
    <property type="match status" value="1"/>
</dbReference>
<evidence type="ECO:0000313" key="3">
    <source>
        <dbReference type="Proteomes" id="UP000199073"/>
    </source>
</evidence>
<dbReference type="PANTHER" id="PTHR34406">
    <property type="entry name" value="PROTEIN YCEI"/>
    <property type="match status" value="1"/>
</dbReference>
<dbReference type="AlphaFoldDB" id="A0A1H0L318"/>
<gene>
    <name evidence="2" type="ORF">SAMN05660330_00644</name>
</gene>
<evidence type="ECO:0000313" key="2">
    <source>
        <dbReference type="EMBL" id="SDO62442.1"/>
    </source>
</evidence>
<dbReference type="Gene3D" id="2.40.128.110">
    <property type="entry name" value="Lipid/polyisoprenoid-binding, YceI-like"/>
    <property type="match status" value="1"/>
</dbReference>
<dbReference type="SMART" id="SM00867">
    <property type="entry name" value="YceI"/>
    <property type="match status" value="1"/>
</dbReference>
<proteinExistence type="predicted"/>
<dbReference type="RefSeq" id="WP_092219733.1">
    <property type="nucleotide sequence ID" value="NZ_FNJI01000004.1"/>
</dbReference>
<dbReference type="PANTHER" id="PTHR34406:SF1">
    <property type="entry name" value="PROTEIN YCEI"/>
    <property type="match status" value="1"/>
</dbReference>
<organism evidence="2 3">
    <name type="scientific">Desulforhopalus singaporensis</name>
    <dbReference type="NCBI Taxonomy" id="91360"/>
    <lineage>
        <taxon>Bacteria</taxon>
        <taxon>Pseudomonadati</taxon>
        <taxon>Thermodesulfobacteriota</taxon>
        <taxon>Desulfobulbia</taxon>
        <taxon>Desulfobulbales</taxon>
        <taxon>Desulfocapsaceae</taxon>
        <taxon>Desulforhopalus</taxon>
    </lineage>
</organism>
<protein>
    <submittedName>
        <fullName evidence="2">Polyisoprenoid-binding protein YceI</fullName>
    </submittedName>
</protein>
<name>A0A1H0L318_9BACT</name>
<dbReference type="InterPro" id="IPR007372">
    <property type="entry name" value="Lipid/polyisoprenoid-bd_YceI"/>
</dbReference>
<reference evidence="2 3" key="1">
    <citation type="submission" date="2016-10" db="EMBL/GenBank/DDBJ databases">
        <authorList>
            <person name="de Groot N.N."/>
        </authorList>
    </citation>
    <scope>NUCLEOTIDE SEQUENCE [LARGE SCALE GENOMIC DNA]</scope>
    <source>
        <strain evidence="2 3">DSM 12130</strain>
    </source>
</reference>
<dbReference type="EMBL" id="FNJI01000004">
    <property type="protein sequence ID" value="SDO62442.1"/>
    <property type="molecule type" value="Genomic_DNA"/>
</dbReference>
<dbReference type="Proteomes" id="UP000199073">
    <property type="component" value="Unassembled WGS sequence"/>
</dbReference>
<sequence>MKHYLQVVTLVLFFSQLFGWQTVYGEVKSLSVDKAHSNIYFSIDHIFSKINGRFDDFEAEIRFDPADLEGSRFYFKIMVDSIDTNIAKRDKHLLSSDFFDAGKYPEMTFESVSITDMGDSRFDVLGKLTVKGQVYDFVLPLVFAGVKDHPAISGKKVAGFNGTVTLDRLAYRVGGGKFYDMGIIGKDVDVLVSLEALSR</sequence>